<protein>
    <submittedName>
        <fullName evidence="2">Cell Wall Hydrolase</fullName>
    </submittedName>
</protein>
<dbReference type="EMBL" id="FVZE01000001">
    <property type="protein sequence ID" value="SLJ88828.1"/>
    <property type="molecule type" value="Genomic_DNA"/>
</dbReference>
<keyword evidence="2" id="KW-0378">Hydrolase</keyword>
<sequence length="369" mass="39415">MSALAAPIAQHAAHRRSAHGMSGRNRRVAFGVMGGMVLLGVAACTQVPALRSVFGFDASEPVAVIVPPEQLRAVEAMTVDDKSQILVEGTEAEARNAAIAVSDLPVERAASFAFPQASGNAYRTALKCLSQAVYYEAAREPLEGRRAVAQVVLNRVRHPAYPNSVCGVVYEGSQRNTGCQFSFTCDGALLRAPMASLWAEAQDVAREALAGRVEASVGTATNYHADYVLPKWAFTLAKIEKIGRHIFYRLHGKWGQRALFTSAYSGVERIPVLDYDGLRARLLAASQQGHEPAPVPGLTVPPAVTDRHAANDVGGRIDTTKQWRLSIPDPVSASSKYQSAIAATTSVQSQAVEPGMETASAPSRIVLAR</sequence>
<keyword evidence="3" id="KW-1185">Reference proteome</keyword>
<dbReference type="AlphaFoldDB" id="A0A1U6GZ86"/>
<proteinExistence type="predicted"/>
<dbReference type="Gene3D" id="1.10.10.2520">
    <property type="entry name" value="Cell wall hydrolase SleB, domain 1"/>
    <property type="match status" value="1"/>
</dbReference>
<feature type="domain" description="Cell wall hydrolase SleB" evidence="1">
    <location>
        <begin position="140"/>
        <end position="248"/>
    </location>
</feature>
<dbReference type="InterPro" id="IPR011105">
    <property type="entry name" value="Cell_wall_hydrolase_SleB"/>
</dbReference>
<gene>
    <name evidence="2" type="ORF">SAMN06295987_101883</name>
</gene>
<organism evidence="2 3">
    <name type="scientific">Novosphingobium mathurense</name>
    <dbReference type="NCBI Taxonomy" id="428990"/>
    <lineage>
        <taxon>Bacteria</taxon>
        <taxon>Pseudomonadati</taxon>
        <taxon>Pseudomonadota</taxon>
        <taxon>Alphaproteobacteria</taxon>
        <taxon>Sphingomonadales</taxon>
        <taxon>Sphingomonadaceae</taxon>
        <taxon>Novosphingobium</taxon>
    </lineage>
</organism>
<name>A0A1U6GZ86_9SPHN</name>
<reference evidence="3" key="1">
    <citation type="submission" date="2017-02" db="EMBL/GenBank/DDBJ databases">
        <authorList>
            <person name="Varghese N."/>
            <person name="Submissions S."/>
        </authorList>
    </citation>
    <scope>NUCLEOTIDE SEQUENCE [LARGE SCALE GENOMIC DNA]</scope>
    <source>
        <strain evidence="3">SM117</strain>
    </source>
</reference>
<dbReference type="GO" id="GO:0016787">
    <property type="term" value="F:hydrolase activity"/>
    <property type="evidence" value="ECO:0007669"/>
    <property type="project" value="UniProtKB-KW"/>
</dbReference>
<evidence type="ECO:0000259" key="1">
    <source>
        <dbReference type="Pfam" id="PF07486"/>
    </source>
</evidence>
<evidence type="ECO:0000313" key="2">
    <source>
        <dbReference type="EMBL" id="SLJ88828.1"/>
    </source>
</evidence>
<dbReference type="STRING" id="428990.SAMN06295987_101883"/>
<dbReference type="Proteomes" id="UP000190989">
    <property type="component" value="Unassembled WGS sequence"/>
</dbReference>
<dbReference type="Pfam" id="PF07486">
    <property type="entry name" value="Hydrolase_2"/>
    <property type="match status" value="1"/>
</dbReference>
<dbReference type="InterPro" id="IPR042047">
    <property type="entry name" value="SleB_dom1"/>
</dbReference>
<evidence type="ECO:0000313" key="3">
    <source>
        <dbReference type="Proteomes" id="UP000190989"/>
    </source>
</evidence>
<accession>A0A1U6GZ86</accession>